<dbReference type="PANTHER" id="PTHR45766">
    <property type="entry name" value="DNA ANNEALING HELICASE AND ENDONUCLEASE ZRANB3 FAMILY MEMBER"/>
    <property type="match status" value="1"/>
</dbReference>
<feature type="region of interest" description="Disordered" evidence="10">
    <location>
        <begin position="96"/>
        <end position="136"/>
    </location>
</feature>
<dbReference type="InParanoid" id="A0A2R5GFT8"/>
<dbReference type="PROSITE" id="PS50064">
    <property type="entry name" value="ZF_PARP_2"/>
    <property type="match status" value="1"/>
</dbReference>
<dbReference type="Pfam" id="PF00271">
    <property type="entry name" value="Helicase_C"/>
    <property type="match status" value="1"/>
</dbReference>
<dbReference type="SUPFAM" id="SSF52540">
    <property type="entry name" value="P-loop containing nucleoside triphosphate hydrolases"/>
    <property type="match status" value="2"/>
</dbReference>
<dbReference type="InterPro" id="IPR049730">
    <property type="entry name" value="SNF2/RAD54-like_C"/>
</dbReference>
<dbReference type="InterPro" id="IPR036957">
    <property type="entry name" value="Znf_PARP_sf"/>
</dbReference>
<feature type="domain" description="Helicase C-terminal" evidence="13">
    <location>
        <begin position="472"/>
        <end position="636"/>
    </location>
</feature>
<dbReference type="PROSITE" id="PS51194">
    <property type="entry name" value="HELICASE_CTER"/>
    <property type="match status" value="1"/>
</dbReference>
<keyword evidence="6 14" id="KW-0347">Helicase</keyword>
<dbReference type="Gene3D" id="3.40.50.300">
    <property type="entry name" value="P-loop containing nucleotide triphosphate hydrolases"/>
    <property type="match status" value="1"/>
</dbReference>
<feature type="compositionally biased region" description="Low complexity" evidence="10">
    <location>
        <begin position="703"/>
        <end position="719"/>
    </location>
</feature>
<dbReference type="SMART" id="SM01336">
    <property type="entry name" value="zf-PARP"/>
    <property type="match status" value="1"/>
</dbReference>
<evidence type="ECO:0000259" key="12">
    <source>
        <dbReference type="PROSITE" id="PS51192"/>
    </source>
</evidence>
<evidence type="ECO:0000313" key="15">
    <source>
        <dbReference type="Proteomes" id="UP000241890"/>
    </source>
</evidence>
<sequence length="1162" mass="128063">MATARGDAGDDGVRVEYSKSGRSACRGRACGKPIQKDELRVCETYQQRVGGAFRTGTRFFHLDCFPQARWARMESVAMDGLHMSDNLEVLKRLGGRSSAAASSTPAKSKAKTRAKRSDDDDDDDDNSTSKATNATDEDARDRFYDARLLPPAEASKALVSPTVGLEQRFVDMLMPFQKQGVAFAVQQCKGRVLIGDEMGLGKTVQAIGFALAFRSEWPLLIVAPSSVKLNWADELEQWAPSLQPGDINVVKSRSFPGDLDKPVTIITYGMFARGSKVAAAIEARKFGVVVVDESHYLKSSSALRTKMLAPVLKAARRVALLSGTPALARPIELWTQVHALRPDLFPQYTAFTRRFCKPTRRPWGMDLNGASNLEELHERLQGLLVRRQKRNVLRQLPPKRRQFLRLDIAPNSPAMKEVKDLREQLRNVDMSSIMAAVNEGGVDREIYREAMSKRTEQRTTLMKLYKATGAAKVQAAADYVCSTAESAGKLIVFAHHLAVLDDLQTALTRKKVNLIRIDGSVSTADRHAHVKRFQDPDSKVSVALLGLTSAGQGITLTAASTVVFVEMHWTPGVLVQAEDRAHRIGQVNAVNIVYLYGKGTLDDIVWPMVRRKLDTVGKALDGDRRQNMLAQTDKTTSCLADHVDTTAGDALEDETASASASANCNETNGVFPKGDVRTWFSPAARPLAVQNQQQEKQHRQESESTVAPTTPRALTTTTTKRQRENGADTPHDAATDAVPSPVIDLTPLKRVRQGKRATPETRSESIVMDLTMSNDAWENADKSVLTPKIEKESSSNDHSTKKQDKKESNKKESRENSGRKMGKMSMTRSPPPSARALINDADLHDEIEDEMEDEPAPSPLAAALHFSVSGNTGRIFLFDGNKEPLGINLTPDRALDGKWDGAPPLPSLIRDDQAVQIAIQRFARQWRGLRAAEQSALADRVLRPPLLPLVQELHAKRSAQGLCFDRYIARPAQNADGAPEMSSTSQDKDSNPTSSESNGPPHCLECEREIPADLVKLQVTTLCSYECATKYRVKLGSSAIRRQLFSLEHGVCQLCSENAQALYEKIKSVTSAERYQMLVGSKFKPTKQRLENPRAGDFWQADHIHAVALGGGQASMLNFRTLCCPCHERETKALMRALRGRKLEEAAQGSRDIRGFFAKSTG</sequence>
<evidence type="ECO:0000256" key="8">
    <source>
        <dbReference type="ARBA" id="ARBA00022840"/>
    </source>
</evidence>
<dbReference type="CDD" id="cd18010">
    <property type="entry name" value="DEXHc_HARP_SMARCAL1"/>
    <property type="match status" value="1"/>
</dbReference>
<keyword evidence="9" id="KW-0539">Nucleus</keyword>
<dbReference type="InterPro" id="IPR000330">
    <property type="entry name" value="SNF2_N"/>
</dbReference>
<dbReference type="Gene3D" id="3.30.1740.10">
    <property type="entry name" value="Zinc finger, PARP-type"/>
    <property type="match status" value="1"/>
</dbReference>
<name>A0A2R5GFT8_9STRA</name>
<reference evidence="14 15" key="1">
    <citation type="submission" date="2017-12" db="EMBL/GenBank/DDBJ databases">
        <title>Sequencing, de novo assembly and annotation of complete genome of a new Thraustochytrid species, strain FCC1311.</title>
        <authorList>
            <person name="Sedici K."/>
            <person name="Godart F."/>
            <person name="Aiese Cigliano R."/>
            <person name="Sanseverino W."/>
            <person name="Barakat M."/>
            <person name="Ortet P."/>
            <person name="Marechal E."/>
            <person name="Cagnac O."/>
            <person name="Amato A."/>
        </authorList>
    </citation>
    <scope>NUCLEOTIDE SEQUENCE [LARGE SCALE GENOMIC DNA]</scope>
</reference>
<dbReference type="SMART" id="SM00490">
    <property type="entry name" value="HELICc"/>
    <property type="match status" value="1"/>
</dbReference>
<keyword evidence="7" id="KW-0862">Zinc</keyword>
<feature type="domain" description="PARP-type" evidence="11">
    <location>
        <begin position="13"/>
        <end position="93"/>
    </location>
</feature>
<dbReference type="Gene3D" id="1.10.30.50">
    <property type="match status" value="1"/>
</dbReference>
<evidence type="ECO:0000256" key="3">
    <source>
        <dbReference type="ARBA" id="ARBA00022741"/>
    </source>
</evidence>
<feature type="compositionally biased region" description="Low complexity" evidence="10">
    <location>
        <begin position="96"/>
        <end position="107"/>
    </location>
</feature>
<dbReference type="GO" id="GO:0005524">
    <property type="term" value="F:ATP binding"/>
    <property type="evidence" value="ECO:0007669"/>
    <property type="project" value="UniProtKB-KW"/>
</dbReference>
<keyword evidence="2" id="KW-0479">Metal-binding</keyword>
<dbReference type="InterPro" id="IPR038718">
    <property type="entry name" value="SNF2-like_sf"/>
</dbReference>
<dbReference type="InterPro" id="IPR003615">
    <property type="entry name" value="HNH_nuc"/>
</dbReference>
<dbReference type="InterPro" id="IPR014001">
    <property type="entry name" value="Helicase_ATP-bd"/>
</dbReference>
<evidence type="ECO:0000256" key="6">
    <source>
        <dbReference type="ARBA" id="ARBA00022806"/>
    </source>
</evidence>
<dbReference type="GO" id="GO:0004386">
    <property type="term" value="F:helicase activity"/>
    <property type="evidence" value="ECO:0007669"/>
    <property type="project" value="UniProtKB-KW"/>
</dbReference>
<comment type="caution">
    <text evidence="14">The sequence shown here is derived from an EMBL/GenBank/DDBJ whole genome shotgun (WGS) entry which is preliminary data.</text>
</comment>
<dbReference type="GO" id="GO:0004520">
    <property type="term" value="F:DNA endonuclease activity"/>
    <property type="evidence" value="ECO:0007669"/>
    <property type="project" value="TreeGrafter"/>
</dbReference>
<proteinExistence type="predicted"/>
<evidence type="ECO:0000256" key="4">
    <source>
        <dbReference type="ARBA" id="ARBA00022771"/>
    </source>
</evidence>
<feature type="region of interest" description="Disordered" evidence="10">
    <location>
        <begin position="688"/>
        <end position="834"/>
    </location>
</feature>
<evidence type="ECO:0000259" key="11">
    <source>
        <dbReference type="PROSITE" id="PS50064"/>
    </source>
</evidence>
<keyword evidence="15" id="KW-1185">Reference proteome</keyword>
<evidence type="ECO:0000313" key="14">
    <source>
        <dbReference type="EMBL" id="GBG27503.1"/>
    </source>
</evidence>
<dbReference type="InterPro" id="IPR002711">
    <property type="entry name" value="HNH"/>
</dbReference>
<dbReference type="GO" id="GO:0031297">
    <property type="term" value="P:replication fork processing"/>
    <property type="evidence" value="ECO:0007669"/>
    <property type="project" value="TreeGrafter"/>
</dbReference>
<dbReference type="InterPro" id="IPR027417">
    <property type="entry name" value="P-loop_NTPase"/>
</dbReference>
<feature type="compositionally biased region" description="Basic and acidic residues" evidence="10">
    <location>
        <begin position="788"/>
        <end position="818"/>
    </location>
</feature>
<feature type="domain" description="Helicase ATP-binding" evidence="12">
    <location>
        <begin position="183"/>
        <end position="343"/>
    </location>
</feature>
<dbReference type="AlphaFoldDB" id="A0A2R5GFT8"/>
<dbReference type="CDD" id="cd18793">
    <property type="entry name" value="SF2_C_SNF"/>
    <property type="match status" value="1"/>
</dbReference>
<dbReference type="InterPro" id="IPR001510">
    <property type="entry name" value="Znf_PARP"/>
</dbReference>
<evidence type="ECO:0000256" key="5">
    <source>
        <dbReference type="ARBA" id="ARBA00022801"/>
    </source>
</evidence>
<dbReference type="InterPro" id="IPR001650">
    <property type="entry name" value="Helicase_C-like"/>
</dbReference>
<evidence type="ECO:0000256" key="9">
    <source>
        <dbReference type="ARBA" id="ARBA00023242"/>
    </source>
</evidence>
<evidence type="ECO:0000256" key="7">
    <source>
        <dbReference type="ARBA" id="ARBA00022833"/>
    </source>
</evidence>
<dbReference type="PROSITE" id="PS51192">
    <property type="entry name" value="HELICASE_ATP_BIND_1"/>
    <property type="match status" value="1"/>
</dbReference>
<dbReference type="PANTHER" id="PTHR45766:SF3">
    <property type="entry name" value="DNA ANNEALING HELICASE AND ENDONUCLEASE ZRANB3"/>
    <property type="match status" value="1"/>
</dbReference>
<keyword evidence="3" id="KW-0547">Nucleotide-binding</keyword>
<evidence type="ECO:0000256" key="10">
    <source>
        <dbReference type="SAM" id="MobiDB-lite"/>
    </source>
</evidence>
<keyword evidence="8" id="KW-0067">ATP-binding</keyword>
<dbReference type="GO" id="GO:0006281">
    <property type="term" value="P:DNA repair"/>
    <property type="evidence" value="ECO:0007669"/>
    <property type="project" value="TreeGrafter"/>
</dbReference>
<dbReference type="OrthoDB" id="2801544at2759"/>
<feature type="region of interest" description="Disordered" evidence="10">
    <location>
        <begin position="974"/>
        <end position="1002"/>
    </location>
</feature>
<protein>
    <submittedName>
        <fullName evidence="14">Helicase, putative</fullName>
    </submittedName>
</protein>
<dbReference type="Gene3D" id="3.40.50.10810">
    <property type="entry name" value="Tandem AAA-ATPase domain"/>
    <property type="match status" value="1"/>
</dbReference>
<dbReference type="SUPFAM" id="SSF57716">
    <property type="entry name" value="Glucocorticoid receptor-like (DNA-binding domain)"/>
    <property type="match status" value="1"/>
</dbReference>
<evidence type="ECO:0000256" key="1">
    <source>
        <dbReference type="ARBA" id="ARBA00004123"/>
    </source>
</evidence>
<dbReference type="GO" id="GO:0003677">
    <property type="term" value="F:DNA binding"/>
    <property type="evidence" value="ECO:0007669"/>
    <property type="project" value="InterPro"/>
</dbReference>
<dbReference type="GO" id="GO:0016787">
    <property type="term" value="F:hydrolase activity"/>
    <property type="evidence" value="ECO:0007669"/>
    <property type="project" value="UniProtKB-KW"/>
</dbReference>
<comment type="subcellular location">
    <subcellularLocation>
        <location evidence="1">Nucleus</location>
    </subcellularLocation>
</comment>
<feature type="compositionally biased region" description="Basic and acidic residues" evidence="10">
    <location>
        <begin position="721"/>
        <end position="734"/>
    </location>
</feature>
<dbReference type="Pfam" id="PF00176">
    <property type="entry name" value="SNF2-rel_dom"/>
    <property type="match status" value="1"/>
</dbReference>
<accession>A0A2R5GFT8</accession>
<feature type="compositionally biased region" description="Polar residues" evidence="10">
    <location>
        <begin position="981"/>
        <end position="998"/>
    </location>
</feature>
<dbReference type="GO" id="GO:0043596">
    <property type="term" value="C:nuclear replication fork"/>
    <property type="evidence" value="ECO:0007669"/>
    <property type="project" value="TreeGrafter"/>
</dbReference>
<keyword evidence="4" id="KW-0863">Zinc-finger</keyword>
<dbReference type="GO" id="GO:0008270">
    <property type="term" value="F:zinc ion binding"/>
    <property type="evidence" value="ECO:0007669"/>
    <property type="project" value="UniProtKB-KW"/>
</dbReference>
<evidence type="ECO:0000256" key="2">
    <source>
        <dbReference type="ARBA" id="ARBA00022723"/>
    </source>
</evidence>
<evidence type="ECO:0000259" key="13">
    <source>
        <dbReference type="PROSITE" id="PS51194"/>
    </source>
</evidence>
<dbReference type="SMART" id="SM00487">
    <property type="entry name" value="DEXDc"/>
    <property type="match status" value="1"/>
</dbReference>
<organism evidence="14 15">
    <name type="scientific">Hondaea fermentalgiana</name>
    <dbReference type="NCBI Taxonomy" id="2315210"/>
    <lineage>
        <taxon>Eukaryota</taxon>
        <taxon>Sar</taxon>
        <taxon>Stramenopiles</taxon>
        <taxon>Bigyra</taxon>
        <taxon>Labyrinthulomycetes</taxon>
        <taxon>Thraustochytrida</taxon>
        <taxon>Thraustochytriidae</taxon>
        <taxon>Hondaea</taxon>
    </lineage>
</organism>
<dbReference type="EMBL" id="BEYU01000032">
    <property type="protein sequence ID" value="GBG27503.1"/>
    <property type="molecule type" value="Genomic_DNA"/>
</dbReference>
<gene>
    <name evidence="14" type="ORF">FCC1311_037262</name>
</gene>
<dbReference type="Proteomes" id="UP000241890">
    <property type="component" value="Unassembled WGS sequence"/>
</dbReference>
<keyword evidence="5" id="KW-0378">Hydrolase</keyword>
<dbReference type="CDD" id="cd00085">
    <property type="entry name" value="HNHc"/>
    <property type="match status" value="1"/>
</dbReference>
<dbReference type="Pfam" id="PF01844">
    <property type="entry name" value="HNH"/>
    <property type="match status" value="1"/>
</dbReference>